<dbReference type="EnsemblMetazoa" id="PHUM516050-RA">
    <property type="protein sequence ID" value="PHUM516050-PA"/>
    <property type="gene ID" value="PHUM516050"/>
</dbReference>
<keyword evidence="4" id="KW-1185">Reference proteome</keyword>
<organism>
    <name type="scientific">Pediculus humanus subsp. corporis</name>
    <name type="common">Body louse</name>
    <dbReference type="NCBI Taxonomy" id="121224"/>
    <lineage>
        <taxon>Eukaryota</taxon>
        <taxon>Metazoa</taxon>
        <taxon>Ecdysozoa</taxon>
        <taxon>Arthropoda</taxon>
        <taxon>Hexapoda</taxon>
        <taxon>Insecta</taxon>
        <taxon>Pterygota</taxon>
        <taxon>Neoptera</taxon>
        <taxon>Paraneoptera</taxon>
        <taxon>Psocodea</taxon>
        <taxon>Troctomorpha</taxon>
        <taxon>Phthiraptera</taxon>
        <taxon>Anoplura</taxon>
        <taxon>Pediculidae</taxon>
        <taxon>Pediculus</taxon>
    </lineage>
</organism>
<evidence type="ECO:0000256" key="1">
    <source>
        <dbReference type="SAM" id="Phobius"/>
    </source>
</evidence>
<sequence>MARKIFRIRAVTFITLLVICIVPFFCLFFVTVKMMNEPPKNDREELLNRINQYIKSENKNLAHEGLACRVPILDVNAKEILDLIQPVPKVICNKTKDWVEVHGSILKISEWAKIKYGFIKCSFTDIIRETDHVQHQGMTTSSSTEYNLENSDVVQVFCMSENVQ</sequence>
<dbReference type="AlphaFoldDB" id="E0VYN5"/>
<dbReference type="KEGG" id="phu:Phum_PHUM516050"/>
<reference evidence="2" key="2">
    <citation type="submission" date="2007-04" db="EMBL/GenBank/DDBJ databases">
        <title>The genome of the human body louse.</title>
        <authorList>
            <consortium name="The Human Body Louse Genome Consortium"/>
            <person name="Kirkness E."/>
            <person name="Walenz B."/>
            <person name="Hass B."/>
            <person name="Bruggner R."/>
            <person name="Strausberg R."/>
        </authorList>
    </citation>
    <scope>NUCLEOTIDE SEQUENCE</scope>
    <source>
        <strain evidence="2">USDA</strain>
    </source>
</reference>
<protein>
    <submittedName>
        <fullName evidence="2 3">Uncharacterized protein</fullName>
    </submittedName>
</protein>
<keyword evidence="1" id="KW-0472">Membrane</keyword>
<dbReference type="Proteomes" id="UP000009046">
    <property type="component" value="Unassembled WGS sequence"/>
</dbReference>
<dbReference type="HOGENOM" id="CLU_1621023_0_0_1"/>
<dbReference type="EMBL" id="AAZO01006276">
    <property type="status" value="NOT_ANNOTATED_CDS"/>
    <property type="molecule type" value="Genomic_DNA"/>
</dbReference>
<accession>E0VYN5</accession>
<dbReference type="STRING" id="121224.E0VYN5"/>
<proteinExistence type="predicted"/>
<evidence type="ECO:0000313" key="2">
    <source>
        <dbReference type="EMBL" id="EEB18491.1"/>
    </source>
</evidence>
<feature type="transmembrane region" description="Helical" evidence="1">
    <location>
        <begin position="12"/>
        <end position="32"/>
    </location>
</feature>
<dbReference type="RefSeq" id="XP_002431229.1">
    <property type="nucleotide sequence ID" value="XM_002431184.1"/>
</dbReference>
<gene>
    <name evidence="3" type="primary">8233213</name>
    <name evidence="2" type="ORF">Phum_PHUM516050</name>
</gene>
<dbReference type="EMBL" id="DS235845">
    <property type="protein sequence ID" value="EEB18491.1"/>
    <property type="molecule type" value="Genomic_DNA"/>
</dbReference>
<dbReference type="CTD" id="8233213"/>
<reference evidence="2" key="1">
    <citation type="submission" date="2007-04" db="EMBL/GenBank/DDBJ databases">
        <title>Annotation of Pediculus humanus corporis strain USDA.</title>
        <authorList>
            <person name="Kirkness E."/>
            <person name="Hannick L."/>
            <person name="Hass B."/>
            <person name="Bruggner R."/>
            <person name="Lawson D."/>
            <person name="Bidwell S."/>
            <person name="Joardar V."/>
            <person name="Caler E."/>
            <person name="Walenz B."/>
            <person name="Inman J."/>
            <person name="Schobel S."/>
            <person name="Galinsky K."/>
            <person name="Amedeo P."/>
            <person name="Strausberg R."/>
        </authorList>
    </citation>
    <scope>NUCLEOTIDE SEQUENCE</scope>
    <source>
        <strain evidence="2">USDA</strain>
    </source>
</reference>
<keyword evidence="1" id="KW-1133">Transmembrane helix</keyword>
<dbReference type="OMA" id="VICIVPF"/>
<evidence type="ECO:0000313" key="3">
    <source>
        <dbReference type="EnsemblMetazoa" id="PHUM516050-PA"/>
    </source>
</evidence>
<keyword evidence="1" id="KW-0812">Transmembrane</keyword>
<dbReference type="InParanoid" id="E0VYN5"/>
<dbReference type="VEuPathDB" id="VectorBase:PHUM516050"/>
<dbReference type="GeneID" id="8233213"/>
<reference evidence="3" key="3">
    <citation type="submission" date="2021-02" db="UniProtKB">
        <authorList>
            <consortium name="EnsemblMetazoa"/>
        </authorList>
    </citation>
    <scope>IDENTIFICATION</scope>
    <source>
        <strain evidence="3">USDA</strain>
    </source>
</reference>
<evidence type="ECO:0000313" key="4">
    <source>
        <dbReference type="Proteomes" id="UP000009046"/>
    </source>
</evidence>
<name>E0VYN5_PEDHC</name>